<keyword evidence="7" id="KW-1185">Reference proteome</keyword>
<reference evidence="6 7" key="1">
    <citation type="submission" date="2017-06" db="EMBL/GenBank/DDBJ databases">
        <title>Complete genome sequence of Idiomarina piscisalsi strain 10PY1A isolated from soil of Soudi Arabia.</title>
        <authorList>
            <person name="Kim M.-C."/>
            <person name="Jung B.K."/>
            <person name="Budiyanto F."/>
            <person name="Nzila A."/>
            <person name="Shin J.-H."/>
        </authorList>
    </citation>
    <scope>NUCLEOTIDE SEQUENCE [LARGE SCALE GENOMIC DNA]</scope>
    <source>
        <strain evidence="6 7">10PY1A</strain>
    </source>
</reference>
<dbReference type="Pfam" id="PF25876">
    <property type="entry name" value="HH_MFP_RND"/>
    <property type="match status" value="1"/>
</dbReference>
<dbReference type="PANTHER" id="PTHR30438">
    <property type="entry name" value="36 KDA ANTIGEN-RELATED"/>
    <property type="match status" value="1"/>
</dbReference>
<protein>
    <submittedName>
        <fullName evidence="6">Hemolysin D</fullName>
    </submittedName>
</protein>
<sequence>MNKRNLVWIVVIIGLGFFVYLGVNKENEGYEGIVSGNGRIEAAEINVATKVAGRLATLSVAEGDFVLTGSKLASIDTTTLEAELHQAQAQFNQAKSAINTAESQIEQRRAEKSAAQALLKQRNAELELAKKRLTRVQSLSQTGSMSVQDLDDAKASVISAESAVTAAKSQISATDAAIATAISRHEEAKSGAEAARATIERIQTQIDDSTLLAPRDGRIQYIIARPGEVIGNGGRVVNMVDLSDVYMTFFLPTSAIGKISVGSEARIVLDALPNYRIPASISFISDIAQFTPKTVETQEEREKLMFRVRASIDKALLEKHLERVKTGLPGVAYVKLDEQEAWPEELKSELNE</sequence>
<keyword evidence="3" id="KW-0472">Membrane</keyword>
<dbReference type="Gene3D" id="1.10.287.470">
    <property type="entry name" value="Helix hairpin bin"/>
    <property type="match status" value="2"/>
</dbReference>
<feature type="domain" description="Multidrug resistance protein MdtA-like barrel-sandwich hybrid" evidence="5">
    <location>
        <begin position="45"/>
        <end position="240"/>
    </location>
</feature>
<dbReference type="PANTHER" id="PTHR30438:SF2">
    <property type="entry name" value="MEMBRANE PROTEIN"/>
    <property type="match status" value="1"/>
</dbReference>
<accession>A0ABM6LQK1</accession>
<evidence type="ECO:0000256" key="3">
    <source>
        <dbReference type="SAM" id="Phobius"/>
    </source>
</evidence>
<feature type="coiled-coil region" evidence="2">
    <location>
        <begin position="77"/>
        <end position="132"/>
    </location>
</feature>
<keyword evidence="3" id="KW-1133">Transmembrane helix</keyword>
<feature type="transmembrane region" description="Helical" evidence="3">
    <location>
        <begin position="6"/>
        <end position="23"/>
    </location>
</feature>
<proteinExistence type="inferred from homology"/>
<gene>
    <name evidence="6" type="ORF">CEW91_01070</name>
</gene>
<dbReference type="Gene3D" id="2.40.30.170">
    <property type="match status" value="1"/>
</dbReference>
<evidence type="ECO:0000256" key="1">
    <source>
        <dbReference type="ARBA" id="ARBA00009477"/>
    </source>
</evidence>
<feature type="domain" description="Multidrug resistance protein MdtA-like alpha-helical hairpin" evidence="4">
    <location>
        <begin position="113"/>
        <end position="171"/>
    </location>
</feature>
<organism evidence="6 7">
    <name type="scientific">Idiomarina piscisalsi</name>
    <dbReference type="NCBI Taxonomy" id="1096243"/>
    <lineage>
        <taxon>Bacteria</taxon>
        <taxon>Pseudomonadati</taxon>
        <taxon>Pseudomonadota</taxon>
        <taxon>Gammaproteobacteria</taxon>
        <taxon>Alteromonadales</taxon>
        <taxon>Idiomarinaceae</taxon>
        <taxon>Idiomarina</taxon>
    </lineage>
</organism>
<dbReference type="InterPro" id="IPR058625">
    <property type="entry name" value="MdtA-like_BSH"/>
</dbReference>
<evidence type="ECO:0000256" key="2">
    <source>
        <dbReference type="SAM" id="Coils"/>
    </source>
</evidence>
<dbReference type="EMBL" id="CP022133">
    <property type="protein sequence ID" value="ASG64832.1"/>
    <property type="molecule type" value="Genomic_DNA"/>
</dbReference>
<evidence type="ECO:0000259" key="5">
    <source>
        <dbReference type="Pfam" id="PF25917"/>
    </source>
</evidence>
<dbReference type="Proteomes" id="UP000197717">
    <property type="component" value="Chromosome"/>
</dbReference>
<keyword evidence="2" id="KW-0175">Coiled coil</keyword>
<keyword evidence="3" id="KW-0812">Transmembrane</keyword>
<evidence type="ECO:0000259" key="4">
    <source>
        <dbReference type="Pfam" id="PF25876"/>
    </source>
</evidence>
<evidence type="ECO:0000313" key="6">
    <source>
        <dbReference type="EMBL" id="ASG64832.1"/>
    </source>
</evidence>
<dbReference type="Pfam" id="PF25917">
    <property type="entry name" value="BSH_RND"/>
    <property type="match status" value="1"/>
</dbReference>
<dbReference type="Gene3D" id="2.40.50.100">
    <property type="match status" value="1"/>
</dbReference>
<dbReference type="SUPFAM" id="SSF111369">
    <property type="entry name" value="HlyD-like secretion proteins"/>
    <property type="match status" value="3"/>
</dbReference>
<name>A0ABM6LQK1_9GAMM</name>
<comment type="similarity">
    <text evidence="1">Belongs to the membrane fusion protein (MFP) (TC 8.A.1) family.</text>
</comment>
<dbReference type="InterPro" id="IPR058624">
    <property type="entry name" value="MdtA-like_HH"/>
</dbReference>
<dbReference type="RefSeq" id="WP_088767288.1">
    <property type="nucleotide sequence ID" value="NZ_CP022133.1"/>
</dbReference>
<evidence type="ECO:0000313" key="7">
    <source>
        <dbReference type="Proteomes" id="UP000197717"/>
    </source>
</evidence>